<sequence>MPTQKKARQTRTHLRIRTNDDESDEEEVHVSSGVTISVADDELPEASSEGEVNNQARDGHDDGRRRVHHGSGRRGNEDDGGSDGRRRGGNTPRRSSRDDDSGGREGDNNGQLDEIGSVQWQPSQRRVPSNQMQHDDDAAQPDSNNDKNMGWWDTLMPDQQRHLAKRLFNQAPAATALFTVVVQAPELSAPRRPKMKTLNLTDFKG</sequence>
<proteinExistence type="predicted"/>
<gene>
    <name evidence="2" type="ORF">PITG_08258</name>
</gene>
<dbReference type="EMBL" id="DS028130">
    <property type="protein sequence ID" value="EEY54730.1"/>
    <property type="molecule type" value="Genomic_DNA"/>
</dbReference>
<reference evidence="3" key="1">
    <citation type="journal article" date="2009" name="Nature">
        <title>Genome sequence and analysis of the Irish potato famine pathogen Phytophthora infestans.</title>
        <authorList>
            <consortium name="The Broad Institute Genome Sequencing Platform"/>
            <person name="Haas B.J."/>
            <person name="Kamoun S."/>
            <person name="Zody M.C."/>
            <person name="Jiang R.H."/>
            <person name="Handsaker R.E."/>
            <person name="Cano L.M."/>
            <person name="Grabherr M."/>
            <person name="Kodira C.D."/>
            <person name="Raffaele S."/>
            <person name="Torto-Alalibo T."/>
            <person name="Bozkurt T.O."/>
            <person name="Ah-Fong A.M."/>
            <person name="Alvarado L."/>
            <person name="Anderson V.L."/>
            <person name="Armstrong M.R."/>
            <person name="Avrova A."/>
            <person name="Baxter L."/>
            <person name="Beynon J."/>
            <person name="Boevink P.C."/>
            <person name="Bollmann S.R."/>
            <person name="Bos J.I."/>
            <person name="Bulone V."/>
            <person name="Cai G."/>
            <person name="Cakir C."/>
            <person name="Carrington J.C."/>
            <person name="Chawner M."/>
            <person name="Conti L."/>
            <person name="Costanzo S."/>
            <person name="Ewan R."/>
            <person name="Fahlgren N."/>
            <person name="Fischbach M.A."/>
            <person name="Fugelstad J."/>
            <person name="Gilroy E.M."/>
            <person name="Gnerre S."/>
            <person name="Green P.J."/>
            <person name="Grenville-Briggs L.J."/>
            <person name="Griffith J."/>
            <person name="Grunwald N.J."/>
            <person name="Horn K."/>
            <person name="Horner N.R."/>
            <person name="Hu C.H."/>
            <person name="Huitema E."/>
            <person name="Jeong D.H."/>
            <person name="Jones A.M."/>
            <person name="Jones J.D."/>
            <person name="Jones R.W."/>
            <person name="Karlsson E.K."/>
            <person name="Kunjeti S.G."/>
            <person name="Lamour K."/>
            <person name="Liu Z."/>
            <person name="Ma L."/>
            <person name="Maclean D."/>
            <person name="Chibucos M.C."/>
            <person name="McDonald H."/>
            <person name="McWalters J."/>
            <person name="Meijer H.J."/>
            <person name="Morgan W."/>
            <person name="Morris P.F."/>
            <person name="Munro C.A."/>
            <person name="O'Neill K."/>
            <person name="Ospina-Giraldo M."/>
            <person name="Pinzon A."/>
            <person name="Pritchard L."/>
            <person name="Ramsahoye B."/>
            <person name="Ren Q."/>
            <person name="Restrepo S."/>
            <person name="Roy S."/>
            <person name="Sadanandom A."/>
            <person name="Savidor A."/>
            <person name="Schornack S."/>
            <person name="Schwartz D.C."/>
            <person name="Schumann U.D."/>
            <person name="Schwessinger B."/>
            <person name="Seyer L."/>
            <person name="Sharpe T."/>
            <person name="Silvar C."/>
            <person name="Song J."/>
            <person name="Studholme D.J."/>
            <person name="Sykes S."/>
            <person name="Thines M."/>
            <person name="van de Vondervoort P.J."/>
            <person name="Phuntumart V."/>
            <person name="Wawra S."/>
            <person name="Weide R."/>
            <person name="Win J."/>
            <person name="Young C."/>
            <person name="Zhou S."/>
            <person name="Fry W."/>
            <person name="Meyers B.C."/>
            <person name="van West P."/>
            <person name="Ristaino J."/>
            <person name="Govers F."/>
            <person name="Birch P.R."/>
            <person name="Whisson S.C."/>
            <person name="Judelson H.S."/>
            <person name="Nusbaum C."/>
        </authorList>
    </citation>
    <scope>NUCLEOTIDE SEQUENCE [LARGE SCALE GENOMIC DNA]</scope>
    <source>
        <strain evidence="3">T30-4</strain>
    </source>
</reference>
<feature type="region of interest" description="Disordered" evidence="1">
    <location>
        <begin position="1"/>
        <end position="150"/>
    </location>
</feature>
<evidence type="ECO:0000256" key="1">
    <source>
        <dbReference type="SAM" id="MobiDB-lite"/>
    </source>
</evidence>
<dbReference type="InParanoid" id="D0NA72"/>
<feature type="compositionally biased region" description="Basic residues" evidence="1">
    <location>
        <begin position="1"/>
        <end position="16"/>
    </location>
</feature>
<dbReference type="KEGG" id="pif:PITG_08258"/>
<dbReference type="GeneID" id="9474965"/>
<dbReference type="RefSeq" id="XP_002903675.1">
    <property type="nucleotide sequence ID" value="XM_002903629.1"/>
</dbReference>
<protein>
    <submittedName>
        <fullName evidence="2">Uncharacterized protein</fullName>
    </submittedName>
</protein>
<evidence type="ECO:0000313" key="2">
    <source>
        <dbReference type="EMBL" id="EEY54730.1"/>
    </source>
</evidence>
<dbReference type="VEuPathDB" id="FungiDB:PITG_08258"/>
<dbReference type="Proteomes" id="UP000006643">
    <property type="component" value="Unassembled WGS sequence"/>
</dbReference>
<keyword evidence="3" id="KW-1185">Reference proteome</keyword>
<feature type="compositionally biased region" description="Basic and acidic residues" evidence="1">
    <location>
        <begin position="74"/>
        <end position="86"/>
    </location>
</feature>
<name>D0NA72_PHYIT</name>
<dbReference type="HOGENOM" id="CLU_1339804_0_0_1"/>
<evidence type="ECO:0000313" key="3">
    <source>
        <dbReference type="Proteomes" id="UP000006643"/>
    </source>
</evidence>
<organism evidence="2 3">
    <name type="scientific">Phytophthora infestans (strain T30-4)</name>
    <name type="common">Potato late blight agent</name>
    <dbReference type="NCBI Taxonomy" id="403677"/>
    <lineage>
        <taxon>Eukaryota</taxon>
        <taxon>Sar</taxon>
        <taxon>Stramenopiles</taxon>
        <taxon>Oomycota</taxon>
        <taxon>Peronosporomycetes</taxon>
        <taxon>Peronosporales</taxon>
        <taxon>Peronosporaceae</taxon>
        <taxon>Phytophthora</taxon>
    </lineage>
</organism>
<accession>D0NA72</accession>
<dbReference type="AlphaFoldDB" id="D0NA72"/>
<feature type="compositionally biased region" description="Polar residues" evidence="1">
    <location>
        <begin position="118"/>
        <end position="132"/>
    </location>
</feature>
<feature type="compositionally biased region" description="Basic and acidic residues" evidence="1">
    <location>
        <begin position="95"/>
        <end position="107"/>
    </location>
</feature>